<keyword evidence="9" id="KW-1185">Reference proteome</keyword>
<organism evidence="6 7">
    <name type="scientific">Agrobacterium rosae</name>
    <dbReference type="NCBI Taxonomy" id="1972867"/>
    <lineage>
        <taxon>Bacteria</taxon>
        <taxon>Pseudomonadati</taxon>
        <taxon>Pseudomonadota</taxon>
        <taxon>Alphaproteobacteria</taxon>
        <taxon>Hyphomicrobiales</taxon>
        <taxon>Rhizobiaceae</taxon>
        <taxon>Rhizobium/Agrobacterium group</taxon>
        <taxon>Agrobacterium</taxon>
    </lineage>
</organism>
<gene>
    <name evidence="6" type="primary">kanF</name>
    <name evidence="5" type="ORF">CPJ18_18910</name>
    <name evidence="6" type="ORF">DSM25559_1210</name>
    <name evidence="3" type="ORF">RMR22_10415</name>
    <name evidence="4" type="ORF">RMS29_05300</name>
</gene>
<proteinExistence type="predicted"/>
<name>A0A1R3TF96_9HYPH</name>
<dbReference type="GO" id="GO:0102318">
    <property type="term" value="F:2-deoxystreptamine glucosyltransferase activity"/>
    <property type="evidence" value="ECO:0007669"/>
    <property type="project" value="UniProtKB-EC"/>
</dbReference>
<dbReference type="PANTHER" id="PTHR46401">
    <property type="entry name" value="GLYCOSYLTRANSFERASE WBBK-RELATED"/>
    <property type="match status" value="1"/>
</dbReference>
<accession>A0A1R3TF96</accession>
<dbReference type="RefSeq" id="WP_077102443.1">
    <property type="nucleotide sequence ID" value="NZ_CP192765.1"/>
</dbReference>
<evidence type="ECO:0000256" key="1">
    <source>
        <dbReference type="ARBA" id="ARBA00022679"/>
    </source>
</evidence>
<dbReference type="Proteomes" id="UP000237447">
    <property type="component" value="Unassembled WGS sequence"/>
</dbReference>
<evidence type="ECO:0000313" key="9">
    <source>
        <dbReference type="Proteomes" id="UP001277561"/>
    </source>
</evidence>
<evidence type="ECO:0000259" key="2">
    <source>
        <dbReference type="Pfam" id="PF00534"/>
    </source>
</evidence>
<dbReference type="STRING" id="1907666.DSM25559_1210"/>
<evidence type="ECO:0000313" key="3">
    <source>
        <dbReference type="EMBL" id="MDX8302663.1"/>
    </source>
</evidence>
<reference evidence="5 8" key="3">
    <citation type="journal article" date="2018" name="Syst. Appl. Microbiol.">
        <title>Agrobacterium rosae sp. nov., isolated from galls on different agricultural crops.</title>
        <authorList>
            <person name="Kuzmanovic N."/>
            <person name="Pulawska J."/>
            <person name="Smalla K."/>
            <person name="Nesme X."/>
        </authorList>
    </citation>
    <scope>NUCLEOTIDE SEQUENCE [LARGE SCALE GENOMIC DNA]</scope>
    <source>
        <strain evidence="5 8">NCPPB 1650</strain>
    </source>
</reference>
<dbReference type="CDD" id="cd03809">
    <property type="entry name" value="GT4_MtfB-like"/>
    <property type="match status" value="1"/>
</dbReference>
<evidence type="ECO:0000313" key="6">
    <source>
        <dbReference type="EMBL" id="SCX13488.1"/>
    </source>
</evidence>
<evidence type="ECO:0000313" key="7">
    <source>
        <dbReference type="Proteomes" id="UP000187891"/>
    </source>
</evidence>
<dbReference type="EMBL" id="FMUE01000002">
    <property type="protein sequence ID" value="SCX13488.1"/>
    <property type="molecule type" value="Genomic_DNA"/>
</dbReference>
<dbReference type="EMBL" id="JAVRAF010000002">
    <property type="protein sequence ID" value="MDX8302663.1"/>
    <property type="molecule type" value="Genomic_DNA"/>
</dbReference>
<dbReference type="EMBL" id="JAVRAD010000002">
    <property type="protein sequence ID" value="MDX8328635.1"/>
    <property type="molecule type" value="Genomic_DNA"/>
</dbReference>
<dbReference type="Pfam" id="PF00534">
    <property type="entry name" value="Glycos_transf_1"/>
    <property type="match status" value="1"/>
</dbReference>
<feature type="domain" description="Glycosyl transferase family 1" evidence="2">
    <location>
        <begin position="183"/>
        <end position="336"/>
    </location>
</feature>
<dbReference type="SUPFAM" id="SSF53756">
    <property type="entry name" value="UDP-Glycosyltransferase/glycogen phosphorylase"/>
    <property type="match status" value="1"/>
</dbReference>
<reference evidence="7" key="2">
    <citation type="submission" date="2016-10" db="EMBL/GenBank/DDBJ databases">
        <authorList>
            <person name="Wibberg D."/>
        </authorList>
    </citation>
    <scope>NUCLEOTIDE SEQUENCE [LARGE SCALE GENOMIC DNA]</scope>
</reference>
<dbReference type="GeneID" id="86881391"/>
<dbReference type="Proteomes" id="UP001277561">
    <property type="component" value="Unassembled WGS sequence"/>
</dbReference>
<dbReference type="Gene3D" id="3.40.50.2000">
    <property type="entry name" value="Glycogen Phosphorylase B"/>
    <property type="match status" value="1"/>
</dbReference>
<evidence type="ECO:0000313" key="8">
    <source>
        <dbReference type="Proteomes" id="UP000237447"/>
    </source>
</evidence>
<dbReference type="AlphaFoldDB" id="A0A1R3TF96"/>
<reference evidence="6" key="1">
    <citation type="submission" date="2016-10" db="EMBL/GenBank/DDBJ databases">
        <authorList>
            <person name="de Groot N.N."/>
        </authorList>
    </citation>
    <scope>NUCLEOTIDE SEQUENCE [LARGE SCALE GENOMIC DNA]</scope>
    <source>
        <strain evidence="6">DSM25559</strain>
    </source>
</reference>
<dbReference type="EC" id="2.4.1.284" evidence="6"/>
<protein>
    <submittedName>
        <fullName evidence="6">2-deoxystreptamine glucosyltransferase</fullName>
        <ecNumber evidence="6">2.4.1.284</ecNumber>
    </submittedName>
    <submittedName>
        <fullName evidence="3">Glycosyltransferase family 1 protein</fullName>
    </submittedName>
</protein>
<dbReference type="GO" id="GO:0009103">
    <property type="term" value="P:lipopolysaccharide biosynthetic process"/>
    <property type="evidence" value="ECO:0007669"/>
    <property type="project" value="TreeGrafter"/>
</dbReference>
<reference evidence="3 9" key="4">
    <citation type="journal article" date="2023" name="Phytobiomes J">
        <title>Deciphering the key players within the bacterial microbiota associated with aerial crown gall tumors on rhododendron: Insights into the gallobiome.</title>
        <authorList>
            <person name="Kuzmanovic N."/>
            <person name="Nesme J."/>
            <person name="Wolf J."/>
            <person name="Neumann-Schaal M."/>
            <person name="Petersen J."/>
            <person name="Fernandez-Gnecco G."/>
            <person name="Sproeer C."/>
            <person name="Bunk B."/>
            <person name="Overmann J."/>
            <person name="Sorensen S.J."/>
            <person name="Idczak E."/>
            <person name="Smalla K."/>
        </authorList>
    </citation>
    <scope>NUCLEOTIDE SEQUENCE [LARGE SCALE GENOMIC DNA]</scope>
    <source>
        <strain evidence="3">Rho-11.1</strain>
        <strain evidence="4">Rho-14.1</strain>
        <strain evidence="9">rho-14.1</strain>
    </source>
</reference>
<evidence type="ECO:0000313" key="4">
    <source>
        <dbReference type="EMBL" id="MDX8328635.1"/>
    </source>
</evidence>
<sequence length="359" mass="39130">MTNFINGRFLTQKTSGVQRFAREIVKALDRHLASTNNTDEWVLLAPKDASLDMKLSVIEQRHVGSLSGHLWEQTQLFAASRHGRLINLCNSGPVLHGKSLTVIHDAMIFRTPENFSRAYRFVHGSLGHLLARRGHIATVSEFSKRELAQTIGAKNISVIPNSCEHMASVTPDDTVLQRLNLTSNAYVLFVGSPTPNKNILRAVEAIGIMADNAPRFVVVGAAASSVFKEDAQESQSDSVGADQVIFTGRLTDEEIVALYANAAALLFPSLYEGFGIPPLEAMFLGCPVLSSNIEPACEVCGDAALYFDPNNAHDIVRCIEHLAANPDIRSTMIARGHARALKFSWDRSADALLRAVNGL</sequence>
<keyword evidence="1 6" id="KW-0808">Transferase</keyword>
<evidence type="ECO:0000313" key="5">
    <source>
        <dbReference type="EMBL" id="POO50423.1"/>
    </source>
</evidence>
<accession>A0A2S4EA74</accession>
<dbReference type="EMBL" id="NXEJ01000008">
    <property type="protein sequence ID" value="POO50423.1"/>
    <property type="molecule type" value="Genomic_DNA"/>
</dbReference>
<dbReference type="InterPro" id="IPR001296">
    <property type="entry name" value="Glyco_trans_1"/>
</dbReference>
<keyword evidence="6" id="KW-0328">Glycosyltransferase</keyword>
<dbReference type="PANTHER" id="PTHR46401:SF2">
    <property type="entry name" value="GLYCOSYLTRANSFERASE WBBK-RELATED"/>
    <property type="match status" value="1"/>
</dbReference>
<dbReference type="Proteomes" id="UP000187891">
    <property type="component" value="Unassembled WGS sequence"/>
</dbReference>